<accession>A0A0F9HS37</accession>
<comment type="caution">
    <text evidence="1">The sequence shown here is derived from an EMBL/GenBank/DDBJ whole genome shotgun (WGS) entry which is preliminary data.</text>
</comment>
<dbReference type="AlphaFoldDB" id="A0A0F9HS37"/>
<protein>
    <submittedName>
        <fullName evidence="1">Uncharacterized protein</fullName>
    </submittedName>
</protein>
<evidence type="ECO:0000313" key="1">
    <source>
        <dbReference type="EMBL" id="KKL77947.1"/>
    </source>
</evidence>
<proteinExistence type="predicted"/>
<dbReference type="EMBL" id="LAZR01023603">
    <property type="protein sequence ID" value="KKL77947.1"/>
    <property type="molecule type" value="Genomic_DNA"/>
</dbReference>
<name>A0A0F9HS37_9ZZZZ</name>
<sequence length="75" mass="9005">MKFRCDCSGYILEINYTKDMFFDDVSFAIYDIYSPKGRKYKKPKLVSDVVIMNNAYPKELEKLLKYFKKIDEKLN</sequence>
<reference evidence="1" key="1">
    <citation type="journal article" date="2015" name="Nature">
        <title>Complex archaea that bridge the gap between prokaryotes and eukaryotes.</title>
        <authorList>
            <person name="Spang A."/>
            <person name="Saw J.H."/>
            <person name="Jorgensen S.L."/>
            <person name="Zaremba-Niedzwiedzka K."/>
            <person name="Martijn J."/>
            <person name="Lind A.E."/>
            <person name="van Eijk R."/>
            <person name="Schleper C."/>
            <person name="Guy L."/>
            <person name="Ettema T.J."/>
        </authorList>
    </citation>
    <scope>NUCLEOTIDE SEQUENCE</scope>
</reference>
<gene>
    <name evidence="1" type="ORF">LCGC14_2029800</name>
</gene>
<organism evidence="1">
    <name type="scientific">marine sediment metagenome</name>
    <dbReference type="NCBI Taxonomy" id="412755"/>
    <lineage>
        <taxon>unclassified sequences</taxon>
        <taxon>metagenomes</taxon>
        <taxon>ecological metagenomes</taxon>
    </lineage>
</organism>